<dbReference type="Proteomes" id="UP001566132">
    <property type="component" value="Unassembled WGS sequence"/>
</dbReference>
<organism evidence="8 9">
    <name type="scientific">Hypothenemus hampei</name>
    <name type="common">Coffee berry borer</name>
    <dbReference type="NCBI Taxonomy" id="57062"/>
    <lineage>
        <taxon>Eukaryota</taxon>
        <taxon>Metazoa</taxon>
        <taxon>Ecdysozoa</taxon>
        <taxon>Arthropoda</taxon>
        <taxon>Hexapoda</taxon>
        <taxon>Insecta</taxon>
        <taxon>Pterygota</taxon>
        <taxon>Neoptera</taxon>
        <taxon>Endopterygota</taxon>
        <taxon>Coleoptera</taxon>
        <taxon>Polyphaga</taxon>
        <taxon>Cucujiformia</taxon>
        <taxon>Curculionidae</taxon>
        <taxon>Scolytinae</taxon>
        <taxon>Hypothenemus</taxon>
    </lineage>
</organism>
<proteinExistence type="inferred from homology"/>
<dbReference type="EMBL" id="JBDJPC010000004">
    <property type="protein sequence ID" value="KAL1506292.1"/>
    <property type="molecule type" value="Genomic_DNA"/>
</dbReference>
<evidence type="ECO:0000256" key="1">
    <source>
        <dbReference type="ARBA" id="ARBA00004123"/>
    </source>
</evidence>
<reference evidence="8 9" key="1">
    <citation type="submission" date="2024-05" db="EMBL/GenBank/DDBJ databases">
        <title>Genetic variation in Jamaican populations of the coffee berry borer (Hypothenemus hampei).</title>
        <authorList>
            <person name="Errbii M."/>
            <person name="Myrie A."/>
        </authorList>
    </citation>
    <scope>NUCLEOTIDE SEQUENCE [LARGE SCALE GENOMIC DNA]</scope>
    <source>
        <strain evidence="8">JA-Hopewell-2020-01-JO</strain>
        <tissue evidence="8">Whole body</tissue>
    </source>
</reference>
<protein>
    <recommendedName>
        <fullName evidence="7">PBZ-type domain-containing protein</fullName>
    </recommendedName>
</protein>
<evidence type="ECO:0000256" key="6">
    <source>
        <dbReference type="SAM" id="MobiDB-lite"/>
    </source>
</evidence>
<keyword evidence="9" id="KW-1185">Reference proteome</keyword>
<evidence type="ECO:0000256" key="3">
    <source>
        <dbReference type="ARBA" id="ARBA00010803"/>
    </source>
</evidence>
<dbReference type="InterPro" id="IPR019406">
    <property type="entry name" value="APLF_PBZ"/>
</dbReference>
<evidence type="ECO:0000256" key="5">
    <source>
        <dbReference type="ARBA" id="ARBA00023242"/>
    </source>
</evidence>
<evidence type="ECO:0000313" key="9">
    <source>
        <dbReference type="Proteomes" id="UP001566132"/>
    </source>
</evidence>
<dbReference type="PANTHER" id="PTHR13386">
    <property type="entry name" value="HISTONE PARYLATION FACTOR 1"/>
    <property type="match status" value="1"/>
</dbReference>
<feature type="region of interest" description="Disordered" evidence="6">
    <location>
        <begin position="84"/>
        <end position="112"/>
    </location>
</feature>
<name>A0ABD1EZ32_HYPHA</name>
<gene>
    <name evidence="8" type="ORF">ABEB36_005684</name>
</gene>
<evidence type="ECO:0000259" key="7">
    <source>
        <dbReference type="Pfam" id="PF10283"/>
    </source>
</evidence>
<dbReference type="GO" id="GO:0005694">
    <property type="term" value="C:chromosome"/>
    <property type="evidence" value="ECO:0007669"/>
    <property type="project" value="UniProtKB-SubCell"/>
</dbReference>
<feature type="compositionally biased region" description="Polar residues" evidence="6">
    <location>
        <begin position="86"/>
        <end position="95"/>
    </location>
</feature>
<feature type="compositionally biased region" description="Basic and acidic residues" evidence="6">
    <location>
        <begin position="99"/>
        <end position="112"/>
    </location>
</feature>
<feature type="domain" description="PBZ-type" evidence="7">
    <location>
        <begin position="23"/>
        <end position="47"/>
    </location>
</feature>
<sequence length="429" mass="49778">MADSDNNEKKLSKDDEEFVKDPRIVCRYGAKCYQKNPTHLKNYKHPSNYKRVAQRQNVIPPKKKFKLDEDTIQKGEQKKKAVIQETLGSLNMNNDLNEDEKNSRNNDNLERTPKNVDVEKFIEEKFLVKMPSDFFEFWKLCTTLNKNKPEEAFRDVGLTLVGPYDVLAGKFNDVLEQPAENYLVHWRFYYDPPECQTVLIGDNKGYHIGYYRDSPKDLPEFLVSNSEEVDGTFQIMGDNIFTAVYLYLENFKKTGDIFKKMNVGNFQLKIKRKIDELQLDLSDRSDKIRKRERKTITKSFSKLGFIVPYNRKTQVGYRPLCISNKDLVKLLTDIQIGIPEKKQSLLSKFQNILTNVNIATDECDFGTGIELGLDILAHGVDCLNRTVSRCLATNYRLINKEEFAKIVEAHMKNRKRGSKFKLSIISETS</sequence>
<dbReference type="AlphaFoldDB" id="A0ABD1EZ32"/>
<evidence type="ECO:0000313" key="8">
    <source>
        <dbReference type="EMBL" id="KAL1506292.1"/>
    </source>
</evidence>
<dbReference type="InterPro" id="IPR019361">
    <property type="entry name" value="HPF1"/>
</dbReference>
<dbReference type="Pfam" id="PF10283">
    <property type="entry name" value="zf-CCHH"/>
    <property type="match status" value="1"/>
</dbReference>
<comment type="similarity">
    <text evidence="3">Belongs to the HPF1 family.</text>
</comment>
<evidence type="ECO:0000256" key="4">
    <source>
        <dbReference type="ARBA" id="ARBA00022454"/>
    </source>
</evidence>
<evidence type="ECO:0000256" key="2">
    <source>
        <dbReference type="ARBA" id="ARBA00004286"/>
    </source>
</evidence>
<dbReference type="GO" id="GO:0005634">
    <property type="term" value="C:nucleus"/>
    <property type="evidence" value="ECO:0007669"/>
    <property type="project" value="UniProtKB-SubCell"/>
</dbReference>
<dbReference type="PANTHER" id="PTHR13386:SF1">
    <property type="entry name" value="HISTONE PARYLATION FACTOR 1"/>
    <property type="match status" value="1"/>
</dbReference>
<dbReference type="Pfam" id="PF10228">
    <property type="entry name" value="HPF1"/>
    <property type="match status" value="1"/>
</dbReference>
<keyword evidence="4" id="KW-0158">Chromosome</keyword>
<comment type="subcellular location">
    <subcellularLocation>
        <location evidence="2">Chromosome</location>
    </subcellularLocation>
    <subcellularLocation>
        <location evidence="1">Nucleus</location>
    </subcellularLocation>
</comment>
<accession>A0ABD1EZ32</accession>
<keyword evidence="5" id="KW-0539">Nucleus</keyword>
<comment type="caution">
    <text evidence="8">The sequence shown here is derived from an EMBL/GenBank/DDBJ whole genome shotgun (WGS) entry which is preliminary data.</text>
</comment>